<evidence type="ECO:0008006" key="4">
    <source>
        <dbReference type="Google" id="ProtNLM"/>
    </source>
</evidence>
<accession>A0A2P5BR50</accession>
<gene>
    <name evidence="2" type="ORF">PanWU01x14_217500</name>
</gene>
<feature type="transmembrane region" description="Helical" evidence="1">
    <location>
        <begin position="20"/>
        <end position="40"/>
    </location>
</feature>
<feature type="non-terminal residue" evidence="2">
    <location>
        <position position="1"/>
    </location>
</feature>
<comment type="caution">
    <text evidence="2">The sequence shown here is derived from an EMBL/GenBank/DDBJ whole genome shotgun (WGS) entry which is preliminary data.</text>
</comment>
<organism evidence="2 3">
    <name type="scientific">Parasponia andersonii</name>
    <name type="common">Sponia andersonii</name>
    <dbReference type="NCBI Taxonomy" id="3476"/>
    <lineage>
        <taxon>Eukaryota</taxon>
        <taxon>Viridiplantae</taxon>
        <taxon>Streptophyta</taxon>
        <taxon>Embryophyta</taxon>
        <taxon>Tracheophyta</taxon>
        <taxon>Spermatophyta</taxon>
        <taxon>Magnoliopsida</taxon>
        <taxon>eudicotyledons</taxon>
        <taxon>Gunneridae</taxon>
        <taxon>Pentapetalae</taxon>
        <taxon>rosids</taxon>
        <taxon>fabids</taxon>
        <taxon>Rosales</taxon>
        <taxon>Cannabaceae</taxon>
        <taxon>Parasponia</taxon>
    </lineage>
</organism>
<evidence type="ECO:0000313" key="2">
    <source>
        <dbReference type="EMBL" id="PON51281.1"/>
    </source>
</evidence>
<name>A0A2P5BR50_PARAD</name>
<dbReference type="AlphaFoldDB" id="A0A2P5BR50"/>
<evidence type="ECO:0000313" key="3">
    <source>
        <dbReference type="Proteomes" id="UP000237105"/>
    </source>
</evidence>
<keyword evidence="1" id="KW-0812">Transmembrane</keyword>
<dbReference type="Proteomes" id="UP000237105">
    <property type="component" value="Unassembled WGS sequence"/>
</dbReference>
<reference evidence="3" key="1">
    <citation type="submission" date="2016-06" db="EMBL/GenBank/DDBJ databases">
        <title>Parallel loss of symbiosis genes in relatives of nitrogen-fixing non-legume Parasponia.</title>
        <authorList>
            <person name="Van Velzen R."/>
            <person name="Holmer R."/>
            <person name="Bu F."/>
            <person name="Rutten L."/>
            <person name="Van Zeijl A."/>
            <person name="Liu W."/>
            <person name="Santuari L."/>
            <person name="Cao Q."/>
            <person name="Sharma T."/>
            <person name="Shen D."/>
            <person name="Roswanjaya Y."/>
            <person name="Wardhani T."/>
            <person name="Kalhor M.S."/>
            <person name="Jansen J."/>
            <person name="Van den Hoogen J."/>
            <person name="Gungor B."/>
            <person name="Hartog M."/>
            <person name="Hontelez J."/>
            <person name="Verver J."/>
            <person name="Yang W.-C."/>
            <person name="Schijlen E."/>
            <person name="Repin R."/>
            <person name="Schilthuizen M."/>
            <person name="Schranz E."/>
            <person name="Heidstra R."/>
            <person name="Miyata K."/>
            <person name="Fedorova E."/>
            <person name="Kohlen W."/>
            <person name="Bisseling T."/>
            <person name="Smit S."/>
            <person name="Geurts R."/>
        </authorList>
    </citation>
    <scope>NUCLEOTIDE SEQUENCE [LARGE SCALE GENOMIC DNA]</scope>
    <source>
        <strain evidence="3">cv. WU1-14</strain>
    </source>
</reference>
<keyword evidence="1" id="KW-1133">Transmembrane helix</keyword>
<evidence type="ECO:0000256" key="1">
    <source>
        <dbReference type="SAM" id="Phobius"/>
    </source>
</evidence>
<dbReference type="EMBL" id="JXTB01000235">
    <property type="protein sequence ID" value="PON51281.1"/>
    <property type="molecule type" value="Genomic_DNA"/>
</dbReference>
<protein>
    <recommendedName>
        <fullName evidence="4">Transmembrane protein</fullName>
    </recommendedName>
</protein>
<keyword evidence="1" id="KW-0472">Membrane</keyword>
<sequence>INKSAKKFRKKNAPFMRSYALSLVILQLLAPMLILQIGVLHEIWMMMQYPKVLTGTKKVVWMRMVIKEANQLQVLTLEIEKEQNSHQFWLVH</sequence>
<keyword evidence="3" id="KW-1185">Reference proteome</keyword>
<proteinExistence type="predicted"/>